<evidence type="ECO:0000259" key="7">
    <source>
        <dbReference type="Pfam" id="PF22666"/>
    </source>
</evidence>
<keyword evidence="9" id="KW-1185">Reference proteome</keyword>
<dbReference type="Gene3D" id="2.60.40.10">
    <property type="entry name" value="Immunoglobulins"/>
    <property type="match status" value="2"/>
</dbReference>
<comment type="similarity">
    <text evidence="2">Belongs to the glycosyl hydrolase 2 family.</text>
</comment>
<evidence type="ECO:0000259" key="6">
    <source>
        <dbReference type="Pfam" id="PF00703"/>
    </source>
</evidence>
<dbReference type="PANTHER" id="PTHR43730">
    <property type="entry name" value="BETA-MANNOSIDASE"/>
    <property type="match status" value="1"/>
</dbReference>
<evidence type="ECO:0000313" key="8">
    <source>
        <dbReference type="EMBL" id="GES17607.1"/>
    </source>
</evidence>
<dbReference type="InterPro" id="IPR036156">
    <property type="entry name" value="Beta-gal/glucu_dom_sf"/>
</dbReference>
<dbReference type="InterPro" id="IPR008979">
    <property type="entry name" value="Galactose-bd-like_sf"/>
</dbReference>
<comment type="catalytic activity">
    <reaction evidence="1">
        <text>Hydrolysis of terminal, non-reducing beta-D-mannose residues in beta-D-mannosides.</text>
        <dbReference type="EC" id="3.2.1.25"/>
    </reaction>
</comment>
<dbReference type="SUPFAM" id="SSF51445">
    <property type="entry name" value="(Trans)glycosidases"/>
    <property type="match status" value="1"/>
</dbReference>
<gene>
    <name evidence="8" type="ORF">Aple_005020</name>
</gene>
<dbReference type="GO" id="GO:0006516">
    <property type="term" value="P:glycoprotein catabolic process"/>
    <property type="evidence" value="ECO:0007669"/>
    <property type="project" value="TreeGrafter"/>
</dbReference>
<dbReference type="EC" id="3.2.1.25" evidence="3"/>
<dbReference type="FunFam" id="3.20.20.80:FF:000050">
    <property type="entry name" value="Beta-mannosidase B"/>
    <property type="match status" value="1"/>
</dbReference>
<keyword evidence="5" id="KW-0326">Glycosidase</keyword>
<evidence type="ECO:0000256" key="5">
    <source>
        <dbReference type="ARBA" id="ARBA00023295"/>
    </source>
</evidence>
<dbReference type="Gene3D" id="3.20.20.80">
    <property type="entry name" value="Glycosidases"/>
    <property type="match status" value="1"/>
</dbReference>
<evidence type="ECO:0000256" key="3">
    <source>
        <dbReference type="ARBA" id="ARBA00012754"/>
    </source>
</evidence>
<evidence type="ECO:0000256" key="2">
    <source>
        <dbReference type="ARBA" id="ARBA00007401"/>
    </source>
</evidence>
<dbReference type="GO" id="GO:0004567">
    <property type="term" value="F:beta-mannosidase activity"/>
    <property type="evidence" value="ECO:0007669"/>
    <property type="project" value="UniProtKB-EC"/>
</dbReference>
<dbReference type="InterPro" id="IPR054593">
    <property type="entry name" value="Beta-mannosidase-like_N2"/>
</dbReference>
<dbReference type="GO" id="GO:0005975">
    <property type="term" value="P:carbohydrate metabolic process"/>
    <property type="evidence" value="ECO:0007669"/>
    <property type="project" value="InterPro"/>
</dbReference>
<sequence>MRLRRTDVRDGWTLLHLEGTAPVGVGGVRVPAEVPGTVHTALHAAGITEDPYLDDQESAQAWIGRSRWRYRTDFDLDDLGPGLDLVFDGIDTVATVRLNGHELGRPENMHRSYRYDIRAAARRGSNALEVDLESPVREADRRSLELGYRPHVNPHPFNALRKMASSFGWDWGIDTASVGIWRPVRVERWTARLSDVRPVATVEGSLGLLALHIDVARADRDRRLAVSVTIGGRTIRADLGRDTDRIVVDVEVPDVRMWWPRGHGDPALYDVTVALIDVSDPASETVLDVRDQRIGFRTVHLDTTPDEHGTPFTVQVNGRRIEVRGANWIPDDAFPHRVIRDRYAARIGQAKFAGLNLLRVWGGGIYESDDFYDLCDERGILVMQDFLFACAAYAEEEPLRGEVEAEAREAVTRLAGHPSLVILNGNNENLWGLHEWGYVSRLDGATWGAWYYHDLLPRIVEELAPHIGYTPGSPFTPASSGLGDDPDHNDPRHGSIHIWDVWNEKDYLDYLDYTPRFVAEFGWQAPPAWATLTRAVSDDPLTPESPGMVVHQKAINGNDKLTDGLLPHLRLPNDMSDWHWAMQLNQAAAIRTGIGWFRSRAPICSGTIVWQLNDCWPVTSWSAVDGDGRAKPMLYALRHVNREQLVTIQPAPDGLEAAILNDTDQRWDGELLLERRDYEGAILAEAAIAVAVGPRSAQRVRIPDEIGTASSPERELVVAALHGVRALWFFAEYRDSALASASFRAEVSRIPEGYELTVQARTLIRDLTLLIDKVDPAGFVDDALITLLPGEQTTLRIHSTEELDLETLSSPDVLRSANQLVPSVQVMPERPHVRA</sequence>
<evidence type="ECO:0000313" key="9">
    <source>
        <dbReference type="Proteomes" id="UP000377595"/>
    </source>
</evidence>
<protein>
    <recommendedName>
        <fullName evidence="3">beta-mannosidase</fullName>
        <ecNumber evidence="3">3.2.1.25</ecNumber>
    </recommendedName>
</protein>
<feature type="domain" description="Glycoside hydrolase family 2 immunoglobulin-like beta-sandwich" evidence="6">
    <location>
        <begin position="241"/>
        <end position="297"/>
    </location>
</feature>
<dbReference type="OrthoDB" id="9762066at2"/>
<name>A0A5M3X7F1_9ACTN</name>
<dbReference type="Gene3D" id="2.60.120.260">
    <property type="entry name" value="Galactose-binding domain-like"/>
    <property type="match status" value="1"/>
</dbReference>
<dbReference type="Proteomes" id="UP000377595">
    <property type="component" value="Unassembled WGS sequence"/>
</dbReference>
<dbReference type="Pfam" id="PF22666">
    <property type="entry name" value="Glyco_hydro_2_N2"/>
    <property type="match status" value="1"/>
</dbReference>
<feature type="domain" description="Beta-mannosidase-like galactose-binding" evidence="7">
    <location>
        <begin position="29"/>
        <end position="182"/>
    </location>
</feature>
<organism evidence="8 9">
    <name type="scientific">Acrocarpospora pleiomorpha</name>
    <dbReference type="NCBI Taxonomy" id="90975"/>
    <lineage>
        <taxon>Bacteria</taxon>
        <taxon>Bacillati</taxon>
        <taxon>Actinomycetota</taxon>
        <taxon>Actinomycetes</taxon>
        <taxon>Streptosporangiales</taxon>
        <taxon>Streptosporangiaceae</taxon>
        <taxon>Acrocarpospora</taxon>
    </lineage>
</organism>
<dbReference type="PANTHER" id="PTHR43730:SF1">
    <property type="entry name" value="BETA-MANNOSIDASE"/>
    <property type="match status" value="1"/>
</dbReference>
<dbReference type="InterPro" id="IPR017853">
    <property type="entry name" value="GH"/>
</dbReference>
<evidence type="ECO:0000256" key="4">
    <source>
        <dbReference type="ARBA" id="ARBA00022801"/>
    </source>
</evidence>
<dbReference type="Pfam" id="PF00703">
    <property type="entry name" value="Glyco_hydro_2"/>
    <property type="match status" value="1"/>
</dbReference>
<reference evidence="8 9" key="1">
    <citation type="submission" date="2019-10" db="EMBL/GenBank/DDBJ databases">
        <title>Whole genome shotgun sequence of Acrocarpospora pleiomorpha NBRC 16267.</title>
        <authorList>
            <person name="Ichikawa N."/>
            <person name="Kimura A."/>
            <person name="Kitahashi Y."/>
            <person name="Komaki H."/>
            <person name="Oguchi A."/>
        </authorList>
    </citation>
    <scope>NUCLEOTIDE SEQUENCE [LARGE SCALE GENOMIC DNA]</scope>
    <source>
        <strain evidence="8 9">NBRC 16267</strain>
    </source>
</reference>
<dbReference type="AlphaFoldDB" id="A0A5M3X7F1"/>
<dbReference type="InterPro" id="IPR006102">
    <property type="entry name" value="Ig-like_GH2"/>
</dbReference>
<proteinExistence type="inferred from homology"/>
<comment type="caution">
    <text evidence="8">The sequence shown here is derived from an EMBL/GenBank/DDBJ whole genome shotgun (WGS) entry which is preliminary data.</text>
</comment>
<keyword evidence="4" id="KW-0378">Hydrolase</keyword>
<dbReference type="RefSeq" id="WP_155342749.1">
    <property type="nucleotide sequence ID" value="NZ_BAAAHM010000001.1"/>
</dbReference>
<dbReference type="SUPFAM" id="SSF49303">
    <property type="entry name" value="beta-Galactosidase/glucuronidase domain"/>
    <property type="match status" value="1"/>
</dbReference>
<evidence type="ECO:0000256" key="1">
    <source>
        <dbReference type="ARBA" id="ARBA00000829"/>
    </source>
</evidence>
<dbReference type="SUPFAM" id="SSF49785">
    <property type="entry name" value="Galactose-binding domain-like"/>
    <property type="match status" value="1"/>
</dbReference>
<dbReference type="InterPro" id="IPR013783">
    <property type="entry name" value="Ig-like_fold"/>
</dbReference>
<accession>A0A5M3X7F1</accession>
<dbReference type="EMBL" id="BLAF01000004">
    <property type="protein sequence ID" value="GES17607.1"/>
    <property type="molecule type" value="Genomic_DNA"/>
</dbReference>
<dbReference type="InterPro" id="IPR050887">
    <property type="entry name" value="Beta-mannosidase_GH2"/>
</dbReference>